<evidence type="ECO:0000313" key="1">
    <source>
        <dbReference type="CGD" id="CAL0000200377"/>
    </source>
</evidence>
<dbReference type="eggNOG" id="ENOG502RQB9">
    <property type="taxonomic scope" value="Eukaryota"/>
</dbReference>
<dbReference type="AlphaFoldDB" id="A0A1D8PS89"/>
<accession>A0A1D8PS89</accession>
<keyword evidence="3" id="KW-1185">Reference proteome</keyword>
<organism evidence="2 3">
    <name type="scientific">Candida albicans (strain SC5314 / ATCC MYA-2876)</name>
    <name type="common">Yeast</name>
    <dbReference type="NCBI Taxonomy" id="237561"/>
    <lineage>
        <taxon>Eukaryota</taxon>
        <taxon>Fungi</taxon>
        <taxon>Dikarya</taxon>
        <taxon>Ascomycota</taxon>
        <taxon>Saccharomycotina</taxon>
        <taxon>Pichiomycetes</taxon>
        <taxon>Debaryomycetaceae</taxon>
        <taxon>Candida/Lodderomyces clade</taxon>
        <taxon>Candida</taxon>
    </lineage>
</organism>
<evidence type="ECO:0000313" key="3">
    <source>
        <dbReference type="Proteomes" id="UP000000559"/>
    </source>
</evidence>
<protein>
    <submittedName>
        <fullName evidence="2">Uncharacterized protein</fullName>
    </submittedName>
</protein>
<sequence length="217" mass="25465">MTNKGKLSKTISKYFANTIGFSCRITPPPNTSLELDYLLHNFHKLAPLDNFQTISNSNHGFFINAIYSPCRDESWFKLIKPDENHLFEEIDSKFTNTIKNDFINKLTSLVAIPRYSYIENNKDFQNYKLQIRFDHNIQRSIANYKGKYNLTTSTVDDPFISIINNDNANGTNNDDDDEVSIDYEKLRVNLRHNFQKFHKFDKIEIITNPNRLINRLK</sequence>
<reference evidence="2 3" key="1">
    <citation type="journal article" date="2004" name="Proc. Natl. Acad. Sci. U.S.A.">
        <title>The diploid genome sequence of Candida albicans.</title>
        <authorList>
            <person name="Jones T."/>
            <person name="Federspiel N.A."/>
            <person name="Chibana H."/>
            <person name="Dungan J."/>
            <person name="Kalman S."/>
            <person name="Magee B.B."/>
            <person name="Newport G."/>
            <person name="Thorstenson Y.R."/>
            <person name="Agabian N."/>
            <person name="Magee P.T."/>
            <person name="Davis R.W."/>
            <person name="Scherer S."/>
        </authorList>
    </citation>
    <scope>NUCLEOTIDE SEQUENCE [LARGE SCALE GENOMIC DNA]</scope>
    <source>
        <strain evidence="3">SC5314 / ATCC MYA-2876</strain>
    </source>
</reference>
<reference evidence="2 3" key="3">
    <citation type="journal article" date="2013" name="Genome Biol.">
        <title>Assembly of a phased diploid Candida albicans genome facilitates allele-specific measurements and provides a simple model for repeat and indel structure.</title>
        <authorList>
            <person name="Muzzey D."/>
            <person name="Schwartz K."/>
            <person name="Weissman J.S."/>
            <person name="Sherlock G."/>
        </authorList>
    </citation>
    <scope>NUCLEOTIDE SEQUENCE [LARGE SCALE GENOMIC DNA]</scope>
    <source>
        <strain evidence="3">SC5314 / ATCC MYA-2876</strain>
    </source>
</reference>
<dbReference type="OrthoDB" id="4076672at2759"/>
<dbReference type="GO" id="GO:0005739">
    <property type="term" value="C:mitochondrion"/>
    <property type="evidence" value="ECO:0000314"/>
    <property type="project" value="CGD"/>
</dbReference>
<evidence type="ECO:0000313" key="2">
    <source>
        <dbReference type="EMBL" id="AOW31004.1"/>
    </source>
</evidence>
<dbReference type="EMBL" id="CP017630">
    <property type="protein sequence ID" value="AOW31004.1"/>
    <property type="molecule type" value="Genomic_DNA"/>
</dbReference>
<proteinExistence type="predicted"/>
<name>A0A1D8PS89_CANAL</name>
<dbReference type="KEGG" id="cal:CAALFM_CR02600WA"/>
<dbReference type="GeneID" id="3642596"/>
<dbReference type="STRING" id="237561.A0A1D8PS89"/>
<dbReference type="RefSeq" id="XP_715750.2">
    <property type="nucleotide sequence ID" value="XM_710657.2"/>
</dbReference>
<dbReference type="CGD" id="CAL0000200377">
    <property type="gene designation" value="NUE1"/>
</dbReference>
<dbReference type="VEuPathDB" id="FungiDB:CR_02600W_A"/>
<dbReference type="GO" id="GO:0045333">
    <property type="term" value="P:cellular respiration"/>
    <property type="evidence" value="ECO:0000315"/>
    <property type="project" value="CGD"/>
</dbReference>
<dbReference type="InParanoid" id="A0A1D8PS89"/>
<reference evidence="2 3" key="2">
    <citation type="journal article" date="2007" name="Genome Biol.">
        <title>Assembly of the Candida albicans genome into sixteen supercontigs aligned on the eight chromosomes.</title>
        <authorList>
            <person name="van het Hoog M."/>
            <person name="Rast T.J."/>
            <person name="Martchenko M."/>
            <person name="Grindle S."/>
            <person name="Dignard D."/>
            <person name="Hogues H."/>
            <person name="Cuomo C."/>
            <person name="Berriman M."/>
            <person name="Scherer S."/>
            <person name="Magee B.B."/>
            <person name="Whiteway M."/>
            <person name="Chibana H."/>
            <person name="Nantel A."/>
            <person name="Magee P.T."/>
        </authorList>
    </citation>
    <scope>GENOME REANNOTATION</scope>
    <source>
        <strain evidence="3">SC5314 / ATCC MYA-2876</strain>
    </source>
</reference>
<gene>
    <name evidence="1" type="primary">NUE1</name>
    <name evidence="2" type="ordered locus">CAALFM_CR02600WA</name>
    <name evidence="1" type="ordered locus">orf19.10337</name>
</gene>
<dbReference type="Proteomes" id="UP000000559">
    <property type="component" value="Chromosome R"/>
</dbReference>